<dbReference type="PROSITE" id="PS00061">
    <property type="entry name" value="ADH_SHORT"/>
    <property type="match status" value="1"/>
</dbReference>
<evidence type="ECO:0000256" key="3">
    <source>
        <dbReference type="RuleBase" id="RU000363"/>
    </source>
</evidence>
<organism evidence="5 6">
    <name type="scientific">Parathalassolituus penaei</name>
    <dbReference type="NCBI Taxonomy" id="2997323"/>
    <lineage>
        <taxon>Bacteria</taxon>
        <taxon>Pseudomonadati</taxon>
        <taxon>Pseudomonadota</taxon>
        <taxon>Gammaproteobacteria</taxon>
        <taxon>Oceanospirillales</taxon>
        <taxon>Oceanospirillaceae</taxon>
        <taxon>Parathalassolituus</taxon>
    </lineage>
</organism>
<dbReference type="InterPro" id="IPR020904">
    <property type="entry name" value="Sc_DH/Rdtase_CS"/>
</dbReference>
<evidence type="ECO:0000313" key="6">
    <source>
        <dbReference type="Proteomes" id="UP001150830"/>
    </source>
</evidence>
<dbReference type="SMART" id="SM00822">
    <property type="entry name" value="PKS_KR"/>
    <property type="match status" value="1"/>
</dbReference>
<dbReference type="EMBL" id="JAPNOA010000059">
    <property type="protein sequence ID" value="MCY0967475.1"/>
    <property type="molecule type" value="Genomic_DNA"/>
</dbReference>
<dbReference type="Pfam" id="PF00106">
    <property type="entry name" value="adh_short"/>
    <property type="match status" value="1"/>
</dbReference>
<comment type="caution">
    <text evidence="5">The sequence shown here is derived from an EMBL/GenBank/DDBJ whole genome shotgun (WGS) entry which is preliminary data.</text>
</comment>
<protein>
    <submittedName>
        <fullName evidence="5">3-hydroxyacyl-CoA dehydrogenase</fullName>
    </submittedName>
</protein>
<dbReference type="PRINTS" id="PR00081">
    <property type="entry name" value="GDHRDH"/>
</dbReference>
<sequence>MQINNKHFVVTGAGSGMGAATARRLLSQGARVTLADINEAAGKALVEELGANALFCTTDITSEESVQACVNSAVEAFGPIHGLINCAGIPGAERVIGREGPHRLASFERALKVNLLGTFNVLRLVADKMQHNEPEASGERGVIINTASVAAFDGQIGQAGYAASKAGVCAMTLPIARELARFGIRVMTIAPGLFRTPMMDALPPEVQQSLGASVPFPPRLGEPDEYAQLAQQIIENCMLNGETIRLDGAIRMAAK</sequence>
<dbReference type="Gene3D" id="3.40.50.720">
    <property type="entry name" value="NAD(P)-binding Rossmann-like Domain"/>
    <property type="match status" value="1"/>
</dbReference>
<dbReference type="InterPro" id="IPR002347">
    <property type="entry name" value="SDR_fam"/>
</dbReference>
<dbReference type="CDD" id="cd05371">
    <property type="entry name" value="HSD10-like_SDR_c"/>
    <property type="match status" value="1"/>
</dbReference>
<dbReference type="Proteomes" id="UP001150830">
    <property type="component" value="Unassembled WGS sequence"/>
</dbReference>
<evidence type="ECO:0000256" key="1">
    <source>
        <dbReference type="ARBA" id="ARBA00006484"/>
    </source>
</evidence>
<dbReference type="RefSeq" id="WP_283175672.1">
    <property type="nucleotide sequence ID" value="NZ_JAPNOA010000059.1"/>
</dbReference>
<dbReference type="FunFam" id="3.40.50.720:FF:000215">
    <property type="entry name" value="3-hydroxyacyl-CoA dehydrogenase type-2"/>
    <property type="match status" value="1"/>
</dbReference>
<proteinExistence type="inferred from homology"/>
<keyword evidence="6" id="KW-1185">Reference proteome</keyword>
<dbReference type="AlphaFoldDB" id="A0A9X3IUL0"/>
<dbReference type="SUPFAM" id="SSF51735">
    <property type="entry name" value="NAD(P)-binding Rossmann-fold domains"/>
    <property type="match status" value="1"/>
</dbReference>
<comment type="similarity">
    <text evidence="1 3">Belongs to the short-chain dehydrogenases/reductases (SDR) family.</text>
</comment>
<dbReference type="PRINTS" id="PR00080">
    <property type="entry name" value="SDRFAMILY"/>
</dbReference>
<name>A0A9X3IUL0_9GAMM</name>
<dbReference type="GO" id="GO:0016491">
    <property type="term" value="F:oxidoreductase activity"/>
    <property type="evidence" value="ECO:0007669"/>
    <property type="project" value="UniProtKB-KW"/>
</dbReference>
<dbReference type="PANTHER" id="PTHR43658">
    <property type="entry name" value="SHORT-CHAIN DEHYDROGENASE/REDUCTASE"/>
    <property type="match status" value="1"/>
</dbReference>
<dbReference type="InterPro" id="IPR036291">
    <property type="entry name" value="NAD(P)-bd_dom_sf"/>
</dbReference>
<evidence type="ECO:0000259" key="4">
    <source>
        <dbReference type="SMART" id="SM00822"/>
    </source>
</evidence>
<accession>A0A9X3IUL0</accession>
<evidence type="ECO:0000313" key="5">
    <source>
        <dbReference type="EMBL" id="MCY0967475.1"/>
    </source>
</evidence>
<feature type="domain" description="Ketoreductase" evidence="4">
    <location>
        <begin position="6"/>
        <end position="192"/>
    </location>
</feature>
<gene>
    <name evidence="5" type="ORF">OUO13_20020</name>
</gene>
<dbReference type="PANTHER" id="PTHR43658:SF8">
    <property type="entry name" value="17-BETA-HYDROXYSTEROID DEHYDROGENASE 14-RELATED"/>
    <property type="match status" value="1"/>
</dbReference>
<keyword evidence="2" id="KW-0560">Oxidoreductase</keyword>
<reference evidence="5" key="1">
    <citation type="submission" date="2022-11" db="EMBL/GenBank/DDBJ databases">
        <title>Parathalassolutuus dongxingensis gen. nov., sp. nov., a novel member of family Oceanospirillaceae isolated from a coastal shrimp pond in Guangxi, China.</title>
        <authorList>
            <person name="Chen H."/>
        </authorList>
    </citation>
    <scope>NUCLEOTIDE SEQUENCE</scope>
    <source>
        <strain evidence="5">G-43</strain>
    </source>
</reference>
<dbReference type="InterPro" id="IPR057326">
    <property type="entry name" value="KR_dom"/>
</dbReference>
<evidence type="ECO:0000256" key="2">
    <source>
        <dbReference type="ARBA" id="ARBA00023002"/>
    </source>
</evidence>